<sequence length="327" mass="35039">MAFVIWSRRTVSHQRVRFVEAGTVRTMVIVAVIAMILAALALGMAIGAAMGNTHAAEEKAQTERRSYEIDELGKISATLTHIEPRVVELVSQVNELQDFEAQLKASRRAAERPDIHIVPPLPENDDESPLDSASGGPSLPPRLCDAQRAAQTGSAPQRLKHTQSALDCLDATLGKFDDAVLAHYASYMAFPGRQPQPGARFGSPFGNRIDPFNQHLNFHPGVDLVAPTGTTIFASAGGRVVQVGPHGGYGNAIDIQHSTGVITRYGHTSKMFVKVGDVIMPGQKIAEVGSTGRSTGPHLHFEVIIDGTQVNPAPYLALFKLKSNAAS</sequence>
<organism evidence="3 4">
    <name type="scientific">Caballeronia mineralivorans PML1(12)</name>
    <dbReference type="NCBI Taxonomy" id="908627"/>
    <lineage>
        <taxon>Bacteria</taxon>
        <taxon>Pseudomonadati</taxon>
        <taxon>Pseudomonadota</taxon>
        <taxon>Betaproteobacteria</taxon>
        <taxon>Burkholderiales</taxon>
        <taxon>Burkholderiaceae</taxon>
        <taxon>Caballeronia</taxon>
    </lineage>
</organism>
<reference evidence="3 4" key="1">
    <citation type="journal article" date="2015" name="Genome Announc.">
        <title>Draft Genome Sequence of Burkholderia sp. Strain PML1(12), an Ectomycorrhizosphere-Inhabiting Bacterium with Effective Mineral-Weathering Ability.</title>
        <authorList>
            <person name="Uroz S."/>
            <person name="Oger P."/>
        </authorList>
    </citation>
    <scope>NUCLEOTIDE SEQUENCE [LARGE SCALE GENOMIC DNA]</scope>
    <source>
        <strain evidence="4">PML1(12)</strain>
    </source>
</reference>
<dbReference type="CDD" id="cd12797">
    <property type="entry name" value="M23_peptidase"/>
    <property type="match status" value="1"/>
</dbReference>
<proteinExistence type="predicted"/>
<gene>
    <name evidence="3" type="ORF">EOS_11435</name>
</gene>
<keyword evidence="4" id="KW-1185">Reference proteome</keyword>
<dbReference type="EMBL" id="AEJF01000077">
    <property type="protein sequence ID" value="KLU26105.1"/>
    <property type="molecule type" value="Genomic_DNA"/>
</dbReference>
<dbReference type="InterPro" id="IPR011055">
    <property type="entry name" value="Dup_hybrid_motif"/>
</dbReference>
<feature type="domain" description="M23ase beta-sheet core" evidence="2">
    <location>
        <begin position="218"/>
        <end position="312"/>
    </location>
</feature>
<dbReference type="Proteomes" id="UP000035963">
    <property type="component" value="Unassembled WGS sequence"/>
</dbReference>
<evidence type="ECO:0000313" key="4">
    <source>
        <dbReference type="Proteomes" id="UP000035963"/>
    </source>
</evidence>
<dbReference type="FunFam" id="2.70.70.10:FF:000006">
    <property type="entry name" value="M23 family peptidase"/>
    <property type="match status" value="1"/>
</dbReference>
<accession>A0A0J1D010</accession>
<comment type="caution">
    <text evidence="3">The sequence shown here is derived from an EMBL/GenBank/DDBJ whole genome shotgun (WGS) entry which is preliminary data.</text>
</comment>
<dbReference type="InterPro" id="IPR050570">
    <property type="entry name" value="Cell_wall_metabolism_enzyme"/>
</dbReference>
<name>A0A0J1D010_9BURK</name>
<dbReference type="PATRIC" id="fig|908627.4.peg.2538"/>
<evidence type="ECO:0000259" key="2">
    <source>
        <dbReference type="Pfam" id="PF01551"/>
    </source>
</evidence>
<feature type="region of interest" description="Disordered" evidence="1">
    <location>
        <begin position="111"/>
        <end position="159"/>
    </location>
</feature>
<evidence type="ECO:0000256" key="1">
    <source>
        <dbReference type="SAM" id="MobiDB-lite"/>
    </source>
</evidence>
<dbReference type="OrthoDB" id="9815245at2"/>
<dbReference type="Pfam" id="PF01551">
    <property type="entry name" value="Peptidase_M23"/>
    <property type="match status" value="1"/>
</dbReference>
<protein>
    <submittedName>
        <fullName evidence="3">Peptidase M23</fullName>
    </submittedName>
</protein>
<dbReference type="PANTHER" id="PTHR21666:SF270">
    <property type="entry name" value="MUREIN HYDROLASE ACTIVATOR ENVC"/>
    <property type="match status" value="1"/>
</dbReference>
<dbReference type="GO" id="GO:0004222">
    <property type="term" value="F:metalloendopeptidase activity"/>
    <property type="evidence" value="ECO:0007669"/>
    <property type="project" value="TreeGrafter"/>
</dbReference>
<dbReference type="InterPro" id="IPR016047">
    <property type="entry name" value="M23ase_b-sheet_dom"/>
</dbReference>
<dbReference type="AlphaFoldDB" id="A0A0J1D010"/>
<dbReference type="PANTHER" id="PTHR21666">
    <property type="entry name" value="PEPTIDASE-RELATED"/>
    <property type="match status" value="1"/>
</dbReference>
<evidence type="ECO:0000313" key="3">
    <source>
        <dbReference type="EMBL" id="KLU26105.1"/>
    </source>
</evidence>
<dbReference type="SUPFAM" id="SSF51261">
    <property type="entry name" value="Duplicated hybrid motif"/>
    <property type="match status" value="1"/>
</dbReference>
<dbReference type="RefSeq" id="WP_047846750.1">
    <property type="nucleotide sequence ID" value="NZ_AEJF01000077.1"/>
</dbReference>
<dbReference type="Gene3D" id="2.70.70.10">
    <property type="entry name" value="Glucose Permease (Domain IIA)"/>
    <property type="match status" value="1"/>
</dbReference>